<reference evidence="1" key="1">
    <citation type="submission" date="2022-11" db="EMBL/GenBank/DDBJ databases">
        <title>beta-Carotene-producing bacterium, Jeongeuplla avenae sp. nov., alleviates the salt stress of Arabidopsis seedlings.</title>
        <authorList>
            <person name="Jiang L."/>
            <person name="Lee J."/>
        </authorList>
    </citation>
    <scope>NUCLEOTIDE SEQUENCE</scope>
    <source>
        <strain evidence="1">DY_R2A_6</strain>
    </source>
</reference>
<protein>
    <submittedName>
        <fullName evidence="1">Uncharacterized protein</fullName>
    </submittedName>
</protein>
<sequence length="66" mass="7538">MARSFAEEEIPDRLLRKSVELMLSRGVAVEEITTKLLEWAVIAAREADEPEFWKIAFARTGEMVAE</sequence>
<organism evidence="1 2">
    <name type="scientific">Antarcticirhabdus aurantiaca</name>
    <dbReference type="NCBI Taxonomy" id="2606717"/>
    <lineage>
        <taxon>Bacteria</taxon>
        <taxon>Pseudomonadati</taxon>
        <taxon>Pseudomonadota</taxon>
        <taxon>Alphaproteobacteria</taxon>
        <taxon>Hyphomicrobiales</taxon>
        <taxon>Aurantimonadaceae</taxon>
        <taxon>Antarcticirhabdus</taxon>
    </lineage>
</organism>
<evidence type="ECO:0000313" key="1">
    <source>
        <dbReference type="EMBL" id="WAJ27881.1"/>
    </source>
</evidence>
<accession>A0ACD4NM06</accession>
<keyword evidence="2" id="KW-1185">Reference proteome</keyword>
<gene>
    <name evidence="1" type="ORF">OXU80_24055</name>
</gene>
<dbReference type="EMBL" id="CP113520">
    <property type="protein sequence ID" value="WAJ27881.1"/>
    <property type="molecule type" value="Genomic_DNA"/>
</dbReference>
<evidence type="ECO:0000313" key="2">
    <source>
        <dbReference type="Proteomes" id="UP001163223"/>
    </source>
</evidence>
<dbReference type="Proteomes" id="UP001163223">
    <property type="component" value="Chromosome"/>
</dbReference>
<name>A0ACD4NM06_9HYPH</name>
<proteinExistence type="predicted"/>